<feature type="chain" id="PRO_5031527839" evidence="1">
    <location>
        <begin position="17"/>
        <end position="103"/>
    </location>
</feature>
<evidence type="ECO:0000313" key="2">
    <source>
        <dbReference type="EMBL" id="BCS00375.1"/>
    </source>
</evidence>
<keyword evidence="1" id="KW-0732">Signal</keyword>
<evidence type="ECO:0000256" key="1">
    <source>
        <dbReference type="SAM" id="SignalP"/>
    </source>
</evidence>
<protein>
    <submittedName>
        <fullName evidence="2">Uncharacterized protein</fullName>
    </submittedName>
</protein>
<dbReference type="EMBL" id="AP024429">
    <property type="protein sequence ID" value="BCS00375.1"/>
    <property type="molecule type" value="Genomic_DNA"/>
</dbReference>
<dbReference type="RefSeq" id="XP_041544137.1">
    <property type="nucleotide sequence ID" value="XM_041690565.1"/>
</dbReference>
<dbReference type="KEGG" id="aluc:AKAW2_50716A"/>
<evidence type="ECO:0000313" key="3">
    <source>
        <dbReference type="Proteomes" id="UP000661280"/>
    </source>
</evidence>
<reference evidence="2" key="1">
    <citation type="submission" date="2021-01" db="EMBL/GenBank/DDBJ databases">
        <authorList>
            <consortium name="Aspergillus luchuensis mut. kawachii IFO 4304 genome sequencing consortium"/>
            <person name="Kazuki M."/>
            <person name="Futagami T."/>
        </authorList>
    </citation>
    <scope>NUCLEOTIDE SEQUENCE</scope>
    <source>
        <strain evidence="2">IFO 4308</strain>
    </source>
</reference>
<reference evidence="2" key="2">
    <citation type="submission" date="2021-02" db="EMBL/GenBank/DDBJ databases">
        <title>Aspergillus luchuensis mut. kawachii IFO 4304 genome sequence.</title>
        <authorList>
            <person name="Mori K."/>
            <person name="Kadooka C."/>
            <person name="Goto M."/>
            <person name="Futagami T."/>
        </authorList>
    </citation>
    <scope>NUCLEOTIDE SEQUENCE</scope>
    <source>
        <strain evidence="2">IFO 4308</strain>
    </source>
</reference>
<accession>A0A7R7WCW1</accession>
<keyword evidence="3" id="KW-1185">Reference proteome</keyword>
<gene>
    <name evidence="2" type="ORF">AKAW2_50716A</name>
</gene>
<dbReference type="GeneID" id="64961696"/>
<dbReference type="Proteomes" id="UP000661280">
    <property type="component" value="Chromosome 5"/>
</dbReference>
<organism evidence="2 3">
    <name type="scientific">Aspergillus kawachii</name>
    <name type="common">White koji mold</name>
    <name type="synonym">Aspergillus awamori var. kawachi</name>
    <dbReference type="NCBI Taxonomy" id="1069201"/>
    <lineage>
        <taxon>Eukaryota</taxon>
        <taxon>Fungi</taxon>
        <taxon>Dikarya</taxon>
        <taxon>Ascomycota</taxon>
        <taxon>Pezizomycotina</taxon>
        <taxon>Eurotiomycetes</taxon>
        <taxon>Eurotiomycetidae</taxon>
        <taxon>Eurotiales</taxon>
        <taxon>Aspergillaceae</taxon>
        <taxon>Aspergillus</taxon>
        <taxon>Aspergillus subgen. Circumdati</taxon>
    </lineage>
</organism>
<proteinExistence type="predicted"/>
<name>A0A7R7WCW1_ASPKA</name>
<sequence>MFVPLLLAALPTLFHAALTYREADISSLLKLEDVIATRIQKIKPKHSRLSSLKPAPILFANVCASMLVMLGFQRGAGHAGQGGWYECLSGSSSKRPWADPSGP</sequence>
<dbReference type="AlphaFoldDB" id="A0A7R7WCW1"/>
<feature type="signal peptide" evidence="1">
    <location>
        <begin position="1"/>
        <end position="16"/>
    </location>
</feature>